<dbReference type="Proteomes" id="UP000886595">
    <property type="component" value="Unassembled WGS sequence"/>
</dbReference>
<reference evidence="2 3" key="1">
    <citation type="submission" date="2020-02" db="EMBL/GenBank/DDBJ databases">
        <authorList>
            <person name="Ma Q."/>
            <person name="Huang Y."/>
            <person name="Song X."/>
            <person name="Pei D."/>
        </authorList>
    </citation>
    <scope>NUCLEOTIDE SEQUENCE [LARGE SCALE GENOMIC DNA]</scope>
    <source>
        <strain evidence="2">Sxm20200214</strain>
        <tissue evidence="2">Leaf</tissue>
    </source>
</reference>
<organism evidence="2 3">
    <name type="scientific">Brassica carinata</name>
    <name type="common">Ethiopian mustard</name>
    <name type="synonym">Abyssinian cabbage</name>
    <dbReference type="NCBI Taxonomy" id="52824"/>
    <lineage>
        <taxon>Eukaryota</taxon>
        <taxon>Viridiplantae</taxon>
        <taxon>Streptophyta</taxon>
        <taxon>Embryophyta</taxon>
        <taxon>Tracheophyta</taxon>
        <taxon>Spermatophyta</taxon>
        <taxon>Magnoliopsida</taxon>
        <taxon>eudicotyledons</taxon>
        <taxon>Gunneridae</taxon>
        <taxon>Pentapetalae</taxon>
        <taxon>rosids</taxon>
        <taxon>malvids</taxon>
        <taxon>Brassicales</taxon>
        <taxon>Brassicaceae</taxon>
        <taxon>Brassiceae</taxon>
        <taxon>Brassica</taxon>
    </lineage>
</organism>
<sequence>MACDITNSIVCFRASFAGDLQSVSWFAMWLWVEYAGPEGFYGSGGFTEARKDHVKTPVANADRTCGERIGFSSSTTTRPTRVEIPPSNEALPELLDSNEFEKRSSDNYEDTNKSTTRRRKWHKQKKCIIGAVNVMSGDT</sequence>
<name>A0A8X7TXS1_BRACI</name>
<feature type="region of interest" description="Disordered" evidence="1">
    <location>
        <begin position="69"/>
        <end position="119"/>
    </location>
</feature>
<proteinExistence type="predicted"/>
<keyword evidence="3" id="KW-1185">Reference proteome</keyword>
<gene>
    <name evidence="2" type="ORF">Bca52824_077596</name>
</gene>
<evidence type="ECO:0000256" key="1">
    <source>
        <dbReference type="SAM" id="MobiDB-lite"/>
    </source>
</evidence>
<dbReference type="EMBL" id="JAAMPC010000015">
    <property type="protein sequence ID" value="KAG2258302.1"/>
    <property type="molecule type" value="Genomic_DNA"/>
</dbReference>
<evidence type="ECO:0000313" key="3">
    <source>
        <dbReference type="Proteomes" id="UP000886595"/>
    </source>
</evidence>
<accession>A0A8X7TXS1</accession>
<dbReference type="AlphaFoldDB" id="A0A8X7TXS1"/>
<comment type="caution">
    <text evidence="2">The sequence shown here is derived from an EMBL/GenBank/DDBJ whole genome shotgun (WGS) entry which is preliminary data.</text>
</comment>
<feature type="compositionally biased region" description="Basic and acidic residues" evidence="1">
    <location>
        <begin position="99"/>
        <end position="112"/>
    </location>
</feature>
<evidence type="ECO:0000313" key="2">
    <source>
        <dbReference type="EMBL" id="KAG2258302.1"/>
    </source>
</evidence>
<protein>
    <submittedName>
        <fullName evidence="2">Uncharacterized protein</fullName>
    </submittedName>
</protein>